<feature type="region of interest" description="Disordered" evidence="1">
    <location>
        <begin position="27"/>
        <end position="46"/>
    </location>
</feature>
<dbReference type="AlphaFoldDB" id="A0A9N9FVB1"/>
<protein>
    <submittedName>
        <fullName evidence="2">9516_t:CDS:1</fullName>
    </submittedName>
</protein>
<feature type="region of interest" description="Disordered" evidence="1">
    <location>
        <begin position="75"/>
        <end position="99"/>
    </location>
</feature>
<evidence type="ECO:0000256" key="1">
    <source>
        <dbReference type="SAM" id="MobiDB-lite"/>
    </source>
</evidence>
<keyword evidence="3" id="KW-1185">Reference proteome</keyword>
<dbReference type="EMBL" id="CAJVPS010002093">
    <property type="protein sequence ID" value="CAG8560076.1"/>
    <property type="molecule type" value="Genomic_DNA"/>
</dbReference>
<dbReference type="Proteomes" id="UP000789508">
    <property type="component" value="Unassembled WGS sequence"/>
</dbReference>
<evidence type="ECO:0000313" key="3">
    <source>
        <dbReference type="Proteomes" id="UP000789508"/>
    </source>
</evidence>
<name>A0A9N9FVB1_9GLOM</name>
<gene>
    <name evidence="2" type="ORF">ALEPTO_LOCUS6308</name>
</gene>
<organism evidence="2 3">
    <name type="scientific">Ambispora leptoticha</name>
    <dbReference type="NCBI Taxonomy" id="144679"/>
    <lineage>
        <taxon>Eukaryota</taxon>
        <taxon>Fungi</taxon>
        <taxon>Fungi incertae sedis</taxon>
        <taxon>Mucoromycota</taxon>
        <taxon>Glomeromycotina</taxon>
        <taxon>Glomeromycetes</taxon>
        <taxon>Archaeosporales</taxon>
        <taxon>Ambisporaceae</taxon>
        <taxon>Ambispora</taxon>
    </lineage>
</organism>
<feature type="compositionally biased region" description="Polar residues" evidence="1">
    <location>
        <begin position="83"/>
        <end position="99"/>
    </location>
</feature>
<sequence length="268" mass="28951">MSTNAPGDGPESAPVPINSVDSESLKNYASTSAPNHGVDSNSVINREPTSVPINNICSDSVINHEVTVPIDVSSDSAVDDEQTSAQIDSVGSESANNGSDSAIYHNQTSVPTHVLILTPVYYTNYDSANNRVLIPSHVPNHGVDSDSHIHGIGTNTSINYEQTSVPNHGLDSDPPSIHFHIHSIDTNSFINYEQTSEKFRFPLMVLVRLTLNYEQTSVPNHGVDSDSAVNYGKTSVPNHRVDSNSASIPLHTTVLTLSRLQIMSELHF</sequence>
<evidence type="ECO:0000313" key="2">
    <source>
        <dbReference type="EMBL" id="CAG8560076.1"/>
    </source>
</evidence>
<reference evidence="2" key="1">
    <citation type="submission" date="2021-06" db="EMBL/GenBank/DDBJ databases">
        <authorList>
            <person name="Kallberg Y."/>
            <person name="Tangrot J."/>
            <person name="Rosling A."/>
        </authorList>
    </citation>
    <scope>NUCLEOTIDE SEQUENCE</scope>
    <source>
        <strain evidence="2">FL130A</strain>
    </source>
</reference>
<dbReference type="OrthoDB" id="10651723at2759"/>
<comment type="caution">
    <text evidence="2">The sequence shown here is derived from an EMBL/GenBank/DDBJ whole genome shotgun (WGS) entry which is preliminary data.</text>
</comment>
<accession>A0A9N9FVB1</accession>
<proteinExistence type="predicted"/>